<dbReference type="RefSeq" id="WP_156272585.1">
    <property type="nucleotide sequence ID" value="NZ_CP046244.1"/>
</dbReference>
<keyword evidence="2" id="KW-1185">Reference proteome</keyword>
<name>A0A6I5ZQV9_9FIRM</name>
<protein>
    <recommendedName>
        <fullName evidence="3">Transposase IS4-like domain-containing protein</fullName>
    </recommendedName>
</protein>
<evidence type="ECO:0000313" key="1">
    <source>
        <dbReference type="EMBL" id="QGP91947.1"/>
    </source>
</evidence>
<accession>A0A6I5ZQV9</accession>
<dbReference type="EMBL" id="CP046244">
    <property type="protein sequence ID" value="QGP91947.1"/>
    <property type="molecule type" value="Genomic_DNA"/>
</dbReference>
<dbReference type="Proteomes" id="UP000425916">
    <property type="component" value="Chromosome"/>
</dbReference>
<reference evidence="1 2" key="1">
    <citation type="submission" date="2019-11" db="EMBL/GenBank/DDBJ databases">
        <title>Genome sequence of Moorella glycerini DSM11254.</title>
        <authorList>
            <person name="Poehlein A."/>
            <person name="Boeer T."/>
            <person name="Daniel R."/>
        </authorList>
    </citation>
    <scope>NUCLEOTIDE SEQUENCE [LARGE SCALE GENOMIC DNA]</scope>
    <source>
        <strain evidence="1 2">DSM 11254</strain>
    </source>
</reference>
<proteinExistence type="predicted"/>
<dbReference type="OrthoDB" id="9788616at2"/>
<evidence type="ECO:0000313" key="2">
    <source>
        <dbReference type="Proteomes" id="UP000425916"/>
    </source>
</evidence>
<evidence type="ECO:0008006" key="3">
    <source>
        <dbReference type="Google" id="ProtNLM"/>
    </source>
</evidence>
<organism evidence="1 2">
    <name type="scientific">Neomoorella glycerini</name>
    <dbReference type="NCBI Taxonomy" id="55779"/>
    <lineage>
        <taxon>Bacteria</taxon>
        <taxon>Bacillati</taxon>
        <taxon>Bacillota</taxon>
        <taxon>Clostridia</taxon>
        <taxon>Neomoorellales</taxon>
        <taxon>Neomoorellaceae</taxon>
        <taxon>Neomoorella</taxon>
    </lineage>
</organism>
<gene>
    <name evidence="1" type="ORF">MGLY_12960</name>
</gene>
<dbReference type="AlphaFoldDB" id="A0A6I5ZQV9"/>
<sequence length="320" mass="37527">MSRIQVVAIDGTQKIARRWPWAKEALHRQRGEEVSYAAYALEAVLVGPQGVTIPLLTEFCENPAGEDIIFTKQDCELKACKRLLVRLRKAFPKLRMMIVADGLYANGPIMALCRQLHLDFMFVLPQDRLISVAEEAQAIRKLEKDQTLKYRWGNREQNFWWANHIDYEFREVSGSLRRLKIHVAGCTETWEENGAKKEAHWMWVSSRPLTKQNIVARCNKAARHRWDIEENILLEKHQGYQYEHAFSLNWTAMKNWHLLMHLGHLLNILTLHTEALMKKVQELGLRGTIRFLRETWMNRWLNPDQLLALCTRAPRIRLAL</sequence>